<evidence type="ECO:0000313" key="2">
    <source>
        <dbReference type="EMBL" id="MDR5652927.1"/>
    </source>
</evidence>
<dbReference type="Proteomes" id="UP001247754">
    <property type="component" value="Unassembled WGS sequence"/>
</dbReference>
<feature type="signal peptide" evidence="1">
    <location>
        <begin position="1"/>
        <end position="22"/>
    </location>
</feature>
<sequence length="175" mass="18682">MRVLGGLALAVLCAPGSGPALGAAAARNFNESPAWRFECRLDAVSRGDSWCIAPTEGSSCSTAVTITWHRDRGVATLIWGNGDGKGLREVEGFSDGNGQHTVHFWYSPATARYTAPETAASRYGGWVEGFGPGFVSLRITGEAAMTTHDIIYGGMKALTREGRCTVEAIWPERTE</sequence>
<evidence type="ECO:0000256" key="1">
    <source>
        <dbReference type="SAM" id="SignalP"/>
    </source>
</evidence>
<accession>A0ABU1F7T4</accession>
<reference evidence="2 3" key="1">
    <citation type="submission" date="2023-09" db="EMBL/GenBank/DDBJ databases">
        <title>Xinfangfangia sedmenti sp. nov., isolated the sedment.</title>
        <authorList>
            <person name="Xu L."/>
        </authorList>
    </citation>
    <scope>NUCLEOTIDE SEQUENCE [LARGE SCALE GENOMIC DNA]</scope>
    <source>
        <strain evidence="2 3">LG-4</strain>
    </source>
</reference>
<gene>
    <name evidence="2" type="ORF">RGD00_09940</name>
</gene>
<name>A0ABU1F7T4_9RHOB</name>
<keyword evidence="3" id="KW-1185">Reference proteome</keyword>
<comment type="caution">
    <text evidence="2">The sequence shown here is derived from an EMBL/GenBank/DDBJ whole genome shotgun (WGS) entry which is preliminary data.</text>
</comment>
<protein>
    <submittedName>
        <fullName evidence="2">Uncharacterized protein</fullName>
    </submittedName>
</protein>
<feature type="chain" id="PRO_5047493714" evidence="1">
    <location>
        <begin position="23"/>
        <end position="175"/>
    </location>
</feature>
<organism evidence="2 3">
    <name type="scientific">Ruixingdingia sedimenti</name>
    <dbReference type="NCBI Taxonomy" id="3073604"/>
    <lineage>
        <taxon>Bacteria</taxon>
        <taxon>Pseudomonadati</taxon>
        <taxon>Pseudomonadota</taxon>
        <taxon>Alphaproteobacteria</taxon>
        <taxon>Rhodobacterales</taxon>
        <taxon>Paracoccaceae</taxon>
        <taxon>Ruixingdingia</taxon>
    </lineage>
</organism>
<keyword evidence="1" id="KW-0732">Signal</keyword>
<evidence type="ECO:0000313" key="3">
    <source>
        <dbReference type="Proteomes" id="UP001247754"/>
    </source>
</evidence>
<dbReference type="RefSeq" id="WP_310457172.1">
    <property type="nucleotide sequence ID" value="NZ_JAVKPH010000009.1"/>
</dbReference>
<proteinExistence type="predicted"/>
<dbReference type="EMBL" id="JAVKPH010000009">
    <property type="protein sequence ID" value="MDR5652927.1"/>
    <property type="molecule type" value="Genomic_DNA"/>
</dbReference>